<evidence type="ECO:0000313" key="14">
    <source>
        <dbReference type="Proteomes" id="UP000007110"/>
    </source>
</evidence>
<evidence type="ECO:0000256" key="2">
    <source>
        <dbReference type="ARBA" id="ARBA00004604"/>
    </source>
</evidence>
<dbReference type="PANTHER" id="PTHR21321">
    <property type="entry name" value="PNAS-3 RELATED"/>
    <property type="match status" value="1"/>
</dbReference>
<dbReference type="GO" id="GO:0000176">
    <property type="term" value="C:nuclear exosome (RNase complex)"/>
    <property type="evidence" value="ECO:0000318"/>
    <property type="project" value="GO_Central"/>
</dbReference>
<dbReference type="Gene3D" id="2.40.50.100">
    <property type="match status" value="1"/>
</dbReference>
<evidence type="ECO:0000256" key="10">
    <source>
        <dbReference type="ARBA" id="ARBA00069899"/>
    </source>
</evidence>
<evidence type="ECO:0000256" key="3">
    <source>
        <dbReference type="ARBA" id="ARBA00007841"/>
    </source>
</evidence>
<dbReference type="InterPro" id="IPR041054">
    <property type="entry name" value="Rrp40_N_euk"/>
</dbReference>
<dbReference type="KEGG" id="spu:575819"/>
<dbReference type="Gene3D" id="2.40.50.140">
    <property type="entry name" value="Nucleic acid-binding proteins"/>
    <property type="match status" value="1"/>
</dbReference>
<dbReference type="Pfam" id="PF15985">
    <property type="entry name" value="KH_6"/>
    <property type="match status" value="1"/>
</dbReference>
<dbReference type="PANTHER" id="PTHR21321:SF1">
    <property type="entry name" value="EXOSOME COMPLEX COMPONENT RRP40"/>
    <property type="match status" value="1"/>
</dbReference>
<dbReference type="GO" id="GO:0071051">
    <property type="term" value="P:poly(A)-dependent snoRNA 3'-end processing"/>
    <property type="evidence" value="ECO:0000318"/>
    <property type="project" value="GO_Central"/>
</dbReference>
<proteinExistence type="inferred from homology"/>
<dbReference type="RefSeq" id="XP_003729944.2">
    <property type="nucleotide sequence ID" value="XM_003729896.3"/>
</dbReference>
<dbReference type="InterPro" id="IPR036612">
    <property type="entry name" value="KH_dom_type_1_sf"/>
</dbReference>
<reference evidence="14" key="1">
    <citation type="submission" date="2015-02" db="EMBL/GenBank/DDBJ databases">
        <title>Genome sequencing for Strongylocentrotus purpuratus.</title>
        <authorList>
            <person name="Murali S."/>
            <person name="Liu Y."/>
            <person name="Vee V."/>
            <person name="English A."/>
            <person name="Wang M."/>
            <person name="Skinner E."/>
            <person name="Han Y."/>
            <person name="Muzny D.M."/>
            <person name="Worley K.C."/>
            <person name="Gibbs R.A."/>
        </authorList>
    </citation>
    <scope>NUCLEOTIDE SEQUENCE</scope>
</reference>
<keyword evidence="6" id="KW-0271">Exosome</keyword>
<dbReference type="OMA" id="SYMAFPN"/>
<dbReference type="Pfam" id="PF18311">
    <property type="entry name" value="Rrp40_N"/>
    <property type="match status" value="1"/>
</dbReference>
<dbReference type="GO" id="GO:0034475">
    <property type="term" value="P:U4 snRNA 3'-end processing"/>
    <property type="evidence" value="ECO:0000318"/>
    <property type="project" value="GO_Central"/>
</dbReference>
<dbReference type="CDD" id="cd22526">
    <property type="entry name" value="KH-I_Rrp40"/>
    <property type="match status" value="1"/>
</dbReference>
<dbReference type="FunFam" id="2.40.50.100:FF:000097">
    <property type="entry name" value="Exosome complex component RRP40"/>
    <property type="match status" value="1"/>
</dbReference>
<protein>
    <recommendedName>
        <fullName evidence="10">Exosome complex component RRP40</fullName>
    </recommendedName>
    <alternativeName>
        <fullName evidence="9">Ribosomal RNA-processing protein 40</fullName>
    </alternativeName>
</protein>
<evidence type="ECO:0000256" key="8">
    <source>
        <dbReference type="ARBA" id="ARBA00023242"/>
    </source>
</evidence>
<keyword evidence="8" id="KW-0539">Nucleus</keyword>
<accession>A0A7M7GHP7</accession>
<evidence type="ECO:0000259" key="12">
    <source>
        <dbReference type="Pfam" id="PF18311"/>
    </source>
</evidence>
<dbReference type="GO" id="GO:0003723">
    <property type="term" value="F:RNA binding"/>
    <property type="evidence" value="ECO:0000318"/>
    <property type="project" value="GO_Central"/>
</dbReference>
<dbReference type="InParanoid" id="A0A7M7GHP7"/>
<dbReference type="SUPFAM" id="SSF110324">
    <property type="entry name" value="Ribosomal L27 protein-like"/>
    <property type="match status" value="1"/>
</dbReference>
<evidence type="ECO:0000256" key="5">
    <source>
        <dbReference type="ARBA" id="ARBA00022552"/>
    </source>
</evidence>
<dbReference type="SUPFAM" id="SSF50249">
    <property type="entry name" value="Nucleic acid-binding proteins"/>
    <property type="match status" value="1"/>
</dbReference>
<feature type="domain" description="Exosome complex exonuclease Rrp40 N-terminal" evidence="12">
    <location>
        <begin position="32"/>
        <end position="68"/>
    </location>
</feature>
<feature type="domain" description="K Homology" evidence="11">
    <location>
        <begin position="157"/>
        <end position="203"/>
    </location>
</feature>
<dbReference type="InterPro" id="IPR026699">
    <property type="entry name" value="Exosome_RNA_bind1/RRP40/RRP4"/>
</dbReference>
<dbReference type="GO" id="GO:0000177">
    <property type="term" value="C:cytoplasmic exosome (RNase complex)"/>
    <property type="evidence" value="ECO:0000318"/>
    <property type="project" value="GO_Central"/>
</dbReference>
<comment type="similarity">
    <text evidence="3">Belongs to the RRP40 family.</text>
</comment>
<evidence type="ECO:0000256" key="1">
    <source>
        <dbReference type="ARBA" id="ARBA00004496"/>
    </source>
</evidence>
<dbReference type="InterPro" id="IPR049469">
    <property type="entry name" value="RRP40_KH-I"/>
</dbReference>
<keyword evidence="5" id="KW-0698">rRNA processing</keyword>
<evidence type="ECO:0000256" key="9">
    <source>
        <dbReference type="ARBA" id="ARBA00030615"/>
    </source>
</evidence>
<keyword evidence="7" id="KW-0694">RNA-binding</keyword>
<dbReference type="GO" id="GO:0005730">
    <property type="term" value="C:nucleolus"/>
    <property type="evidence" value="ECO:0007669"/>
    <property type="project" value="UniProtKB-SubCell"/>
</dbReference>
<dbReference type="Proteomes" id="UP000007110">
    <property type="component" value="Unassembled WGS sequence"/>
</dbReference>
<dbReference type="EnsemblMetazoa" id="XM_003729896">
    <property type="protein sequence ID" value="XP_003729944"/>
    <property type="gene ID" value="LOC575819"/>
</dbReference>
<name>A0A7M7GHP7_STRPU</name>
<evidence type="ECO:0000256" key="6">
    <source>
        <dbReference type="ARBA" id="ARBA00022835"/>
    </source>
</evidence>
<dbReference type="GO" id="GO:0000467">
    <property type="term" value="P:exonucleolytic trimming to generate mature 3'-end of 5.8S rRNA from tricistronic rRNA transcript (SSU-rRNA, 5.8S rRNA, LSU-rRNA)"/>
    <property type="evidence" value="ECO:0000318"/>
    <property type="project" value="GO_Central"/>
</dbReference>
<dbReference type="Gene3D" id="3.30.1370.10">
    <property type="entry name" value="K Homology domain, type 1"/>
    <property type="match status" value="1"/>
</dbReference>
<dbReference type="GeneID" id="575819"/>
<dbReference type="FunFam" id="3.30.1370.10:FF:000038">
    <property type="entry name" value="exosome complex component RRP40"/>
    <property type="match status" value="1"/>
</dbReference>
<evidence type="ECO:0000256" key="7">
    <source>
        <dbReference type="ARBA" id="ARBA00022884"/>
    </source>
</evidence>
<evidence type="ECO:0000256" key="4">
    <source>
        <dbReference type="ARBA" id="ARBA00022490"/>
    </source>
</evidence>
<dbReference type="Pfam" id="PF21262">
    <property type="entry name" value="RRP40_S1"/>
    <property type="match status" value="1"/>
</dbReference>
<dbReference type="InterPro" id="IPR012340">
    <property type="entry name" value="NA-bd_OB-fold"/>
</dbReference>
<reference evidence="13" key="2">
    <citation type="submission" date="2021-01" db="UniProtKB">
        <authorList>
            <consortium name="EnsemblMetazoa"/>
        </authorList>
    </citation>
    <scope>IDENTIFICATION</scope>
</reference>
<comment type="subcellular location">
    <subcellularLocation>
        <location evidence="1">Cytoplasm</location>
    </subcellularLocation>
    <subcellularLocation>
        <location evidence="2">Nucleus</location>
        <location evidence="2">Nucleolus</location>
    </subcellularLocation>
</comment>
<evidence type="ECO:0000313" key="13">
    <source>
        <dbReference type="EnsemblMetazoa" id="XP_003729944"/>
    </source>
</evidence>
<dbReference type="InterPro" id="IPR037319">
    <property type="entry name" value="Rrp40_S1"/>
</dbReference>
<dbReference type="InterPro" id="IPR004088">
    <property type="entry name" value="KH_dom_type_1"/>
</dbReference>
<dbReference type="CDD" id="cd05790">
    <property type="entry name" value="S1_Rrp40"/>
    <property type="match status" value="1"/>
</dbReference>
<dbReference type="AlphaFoldDB" id="A0A7M7GHP7"/>
<evidence type="ECO:0000259" key="11">
    <source>
        <dbReference type="Pfam" id="PF15985"/>
    </source>
</evidence>
<dbReference type="SUPFAM" id="SSF54791">
    <property type="entry name" value="Eukaryotic type KH-domain (KH-domain type I)"/>
    <property type="match status" value="1"/>
</dbReference>
<sequence length="245" mass="27034">MAASMDDFEPRVVLPGDSLMGHIPGELHGKMTLGPGLRQDETKIFSTKAGILKRKNPHTFWIDCHQKRYVPAKGDKVLGVVTQKAGDVFRVDIGGQSQAILSYLAFEGATKRNRPNVQVGDVVYAKLLVANRDMEPELVCIDSSGRSQGLGVVGSDGFMFRCTLGLVRRLLLKDCPMLKFLGEKISYEIAIGMNGRIWVRAKSIHTTIAVVTALTNCEFMSEDDMKKMLRKLVAAGFHDSRPKPN</sequence>
<dbReference type="GO" id="GO:0071035">
    <property type="term" value="P:nuclear polyadenylation-dependent rRNA catabolic process"/>
    <property type="evidence" value="ECO:0000318"/>
    <property type="project" value="GO_Central"/>
</dbReference>
<dbReference type="GO" id="GO:0000956">
    <property type="term" value="P:nuclear-transcribed mRNA catabolic process"/>
    <property type="evidence" value="ECO:0000318"/>
    <property type="project" value="GO_Central"/>
</dbReference>
<keyword evidence="14" id="KW-1185">Reference proteome</keyword>
<dbReference type="CTD" id="51010"/>
<organism evidence="13 14">
    <name type="scientific">Strongylocentrotus purpuratus</name>
    <name type="common">Purple sea urchin</name>
    <dbReference type="NCBI Taxonomy" id="7668"/>
    <lineage>
        <taxon>Eukaryota</taxon>
        <taxon>Metazoa</taxon>
        <taxon>Echinodermata</taxon>
        <taxon>Eleutherozoa</taxon>
        <taxon>Echinozoa</taxon>
        <taxon>Echinoidea</taxon>
        <taxon>Euechinoidea</taxon>
        <taxon>Echinacea</taxon>
        <taxon>Camarodonta</taxon>
        <taxon>Echinidea</taxon>
        <taxon>Strongylocentrotidae</taxon>
        <taxon>Strongylocentrotus</taxon>
    </lineage>
</organism>
<dbReference type="GO" id="GO:0071038">
    <property type="term" value="P:TRAMP-dependent tRNA surveillance pathway"/>
    <property type="evidence" value="ECO:0000318"/>
    <property type="project" value="GO_Central"/>
</dbReference>
<dbReference type="OrthoDB" id="340500at2759"/>
<keyword evidence="4" id="KW-0963">Cytoplasm</keyword>
<dbReference type="GO" id="GO:0071034">
    <property type="term" value="P:CUT catabolic process"/>
    <property type="evidence" value="ECO:0000318"/>
    <property type="project" value="GO_Central"/>
</dbReference>
<dbReference type="FunFam" id="2.40.50.140:FF:000112">
    <property type="entry name" value="Exosome complex component RRP40"/>
    <property type="match status" value="1"/>
</dbReference>